<evidence type="ECO:0000256" key="4">
    <source>
        <dbReference type="SAM" id="MobiDB-lite"/>
    </source>
</evidence>
<name>A0ABW4KWM8_9BURK</name>
<proteinExistence type="predicted"/>
<keyword evidence="3" id="KW-0378">Hydrolase</keyword>
<dbReference type="InterPro" id="IPR035437">
    <property type="entry name" value="SNase_OB-fold_sf"/>
</dbReference>
<feature type="compositionally biased region" description="Basic residues" evidence="4">
    <location>
        <begin position="182"/>
        <end position="193"/>
    </location>
</feature>
<dbReference type="EMBL" id="JBHUEJ010000034">
    <property type="protein sequence ID" value="MFD1711826.1"/>
    <property type="molecule type" value="Genomic_DNA"/>
</dbReference>
<sequence>MSWNCNGGARVALRAARTGAMGLVLVLAAMSGAQAQSGEAPSAQAGTPAWAATVTYVVDGDSIWVRSAERGARVKLRLLGIDAPEVCQSLGPEARQALQRMALNQRVRVAVRGRDRYGRALATVVRAQDGADLAQTMVRAGWAWADAFSWHRAAYAADEASARDGRRGVFAQATAERPSDFRRRHGPCVPAKR</sequence>
<feature type="region of interest" description="Disordered" evidence="4">
    <location>
        <begin position="173"/>
        <end position="193"/>
    </location>
</feature>
<dbReference type="PROSITE" id="PS50830">
    <property type="entry name" value="TNASE_3"/>
    <property type="match status" value="1"/>
</dbReference>
<dbReference type="Pfam" id="PF00565">
    <property type="entry name" value="SNase"/>
    <property type="match status" value="1"/>
</dbReference>
<comment type="caution">
    <text evidence="7">The sequence shown here is derived from an EMBL/GenBank/DDBJ whole genome shotgun (WGS) entry which is preliminary data.</text>
</comment>
<gene>
    <name evidence="7" type="ORF">ACFSF0_14515</name>
</gene>
<evidence type="ECO:0000256" key="1">
    <source>
        <dbReference type="ARBA" id="ARBA00022722"/>
    </source>
</evidence>
<feature type="signal peptide" evidence="5">
    <location>
        <begin position="1"/>
        <end position="35"/>
    </location>
</feature>
<dbReference type="SMART" id="SM00318">
    <property type="entry name" value="SNc"/>
    <property type="match status" value="1"/>
</dbReference>
<keyword evidence="2" id="KW-0255">Endonuclease</keyword>
<evidence type="ECO:0000313" key="7">
    <source>
        <dbReference type="EMBL" id="MFD1711826.1"/>
    </source>
</evidence>
<protein>
    <submittedName>
        <fullName evidence="7">Thermonuclease family protein</fullName>
    </submittedName>
</protein>
<keyword evidence="8" id="KW-1185">Reference proteome</keyword>
<dbReference type="PANTHER" id="PTHR12302">
    <property type="entry name" value="EBNA2 BINDING PROTEIN P100"/>
    <property type="match status" value="1"/>
</dbReference>
<feature type="chain" id="PRO_5045300421" evidence="5">
    <location>
        <begin position="36"/>
        <end position="193"/>
    </location>
</feature>
<keyword evidence="1" id="KW-0540">Nuclease</keyword>
<dbReference type="PANTHER" id="PTHR12302:SF3">
    <property type="entry name" value="SERINE_THREONINE-PROTEIN KINASE 31"/>
    <property type="match status" value="1"/>
</dbReference>
<reference evidence="8" key="1">
    <citation type="journal article" date="2019" name="Int. J. Syst. Evol. Microbiol.">
        <title>The Global Catalogue of Microorganisms (GCM) 10K type strain sequencing project: providing services to taxonomists for standard genome sequencing and annotation.</title>
        <authorList>
            <consortium name="The Broad Institute Genomics Platform"/>
            <consortium name="The Broad Institute Genome Sequencing Center for Infectious Disease"/>
            <person name="Wu L."/>
            <person name="Ma J."/>
        </authorList>
    </citation>
    <scope>NUCLEOTIDE SEQUENCE [LARGE SCALE GENOMIC DNA]</scope>
    <source>
        <strain evidence="8">LMG 29247</strain>
    </source>
</reference>
<evidence type="ECO:0000256" key="3">
    <source>
        <dbReference type="ARBA" id="ARBA00022801"/>
    </source>
</evidence>
<accession>A0ABW4KWM8</accession>
<dbReference type="RefSeq" id="WP_147914495.1">
    <property type="nucleotide sequence ID" value="NZ_JBHUEJ010000034.1"/>
</dbReference>
<dbReference type="Proteomes" id="UP001597304">
    <property type="component" value="Unassembled WGS sequence"/>
</dbReference>
<keyword evidence="5" id="KW-0732">Signal</keyword>
<evidence type="ECO:0000256" key="5">
    <source>
        <dbReference type="SAM" id="SignalP"/>
    </source>
</evidence>
<dbReference type="InterPro" id="IPR016071">
    <property type="entry name" value="Staphylococal_nuclease_OB-fold"/>
</dbReference>
<dbReference type="Gene3D" id="2.40.50.90">
    <property type="match status" value="1"/>
</dbReference>
<evidence type="ECO:0000259" key="6">
    <source>
        <dbReference type="PROSITE" id="PS50830"/>
    </source>
</evidence>
<feature type="domain" description="TNase-like" evidence="6">
    <location>
        <begin position="48"/>
        <end position="172"/>
    </location>
</feature>
<evidence type="ECO:0000313" key="8">
    <source>
        <dbReference type="Proteomes" id="UP001597304"/>
    </source>
</evidence>
<dbReference type="SUPFAM" id="SSF50199">
    <property type="entry name" value="Staphylococcal nuclease"/>
    <property type="match status" value="1"/>
</dbReference>
<evidence type="ECO:0000256" key="2">
    <source>
        <dbReference type="ARBA" id="ARBA00022759"/>
    </source>
</evidence>
<organism evidence="7 8">
    <name type="scientific">Ottowia flava</name>
    <dbReference type="NCBI Taxonomy" id="2675430"/>
    <lineage>
        <taxon>Bacteria</taxon>
        <taxon>Pseudomonadati</taxon>
        <taxon>Pseudomonadota</taxon>
        <taxon>Betaproteobacteria</taxon>
        <taxon>Burkholderiales</taxon>
        <taxon>Comamonadaceae</taxon>
        <taxon>Ottowia</taxon>
    </lineage>
</organism>